<evidence type="ECO:0000313" key="1">
    <source>
        <dbReference type="EMBL" id="KAK9112235.1"/>
    </source>
</evidence>
<organism evidence="1 2">
    <name type="scientific">Stephania cephalantha</name>
    <dbReference type="NCBI Taxonomy" id="152367"/>
    <lineage>
        <taxon>Eukaryota</taxon>
        <taxon>Viridiplantae</taxon>
        <taxon>Streptophyta</taxon>
        <taxon>Embryophyta</taxon>
        <taxon>Tracheophyta</taxon>
        <taxon>Spermatophyta</taxon>
        <taxon>Magnoliopsida</taxon>
        <taxon>Ranunculales</taxon>
        <taxon>Menispermaceae</taxon>
        <taxon>Menispermoideae</taxon>
        <taxon>Cissampelideae</taxon>
        <taxon>Stephania</taxon>
    </lineage>
</organism>
<dbReference type="Proteomes" id="UP001419268">
    <property type="component" value="Unassembled WGS sequence"/>
</dbReference>
<gene>
    <name evidence="1" type="ORF">Scep_019754</name>
</gene>
<dbReference type="AlphaFoldDB" id="A0AAP0IBH4"/>
<name>A0AAP0IBH4_9MAGN</name>
<evidence type="ECO:0000313" key="2">
    <source>
        <dbReference type="Proteomes" id="UP001419268"/>
    </source>
</evidence>
<dbReference type="EMBL" id="JBBNAG010000008">
    <property type="protein sequence ID" value="KAK9112235.1"/>
    <property type="molecule type" value="Genomic_DNA"/>
</dbReference>
<protein>
    <submittedName>
        <fullName evidence="1">Uncharacterized protein</fullName>
    </submittedName>
</protein>
<proteinExistence type="predicted"/>
<sequence>MKESREVMIKMLFQKKKSYDQNAIADHNLQSHHLINDHFIISLNKLNCLTP</sequence>
<comment type="caution">
    <text evidence="1">The sequence shown here is derived from an EMBL/GenBank/DDBJ whole genome shotgun (WGS) entry which is preliminary data.</text>
</comment>
<keyword evidence="2" id="KW-1185">Reference proteome</keyword>
<accession>A0AAP0IBH4</accession>
<reference evidence="1 2" key="1">
    <citation type="submission" date="2024-01" db="EMBL/GenBank/DDBJ databases">
        <title>Genome assemblies of Stephania.</title>
        <authorList>
            <person name="Yang L."/>
        </authorList>
    </citation>
    <scope>NUCLEOTIDE SEQUENCE [LARGE SCALE GENOMIC DNA]</scope>
    <source>
        <strain evidence="1">JXDWG</strain>
        <tissue evidence="1">Leaf</tissue>
    </source>
</reference>